<feature type="chain" id="PRO_5014139171" evidence="5">
    <location>
        <begin position="20"/>
        <end position="431"/>
    </location>
</feature>
<feature type="compositionally biased region" description="Polar residues" evidence="3">
    <location>
        <begin position="413"/>
        <end position="431"/>
    </location>
</feature>
<evidence type="ECO:0000313" key="7">
    <source>
        <dbReference type="Proteomes" id="UP000234323"/>
    </source>
</evidence>
<reference evidence="6 7" key="1">
    <citation type="submission" date="2015-10" db="EMBL/GenBank/DDBJ databases">
        <title>Genome analyses suggest a sexual origin of heterokaryosis in a supposedly ancient asexual fungus.</title>
        <authorList>
            <person name="Ropars J."/>
            <person name="Sedzielewska K."/>
            <person name="Noel J."/>
            <person name="Charron P."/>
            <person name="Farinelli L."/>
            <person name="Marton T."/>
            <person name="Kruger M."/>
            <person name="Pelin A."/>
            <person name="Brachmann A."/>
            <person name="Corradi N."/>
        </authorList>
    </citation>
    <scope>NUCLEOTIDE SEQUENCE [LARGE SCALE GENOMIC DNA]</scope>
    <source>
        <strain evidence="6 7">A4</strain>
    </source>
</reference>
<evidence type="ECO:0000256" key="2">
    <source>
        <dbReference type="ARBA" id="ARBA00022737"/>
    </source>
</evidence>
<dbReference type="PANTHER" id="PTHR46093">
    <property type="entry name" value="ACYL-COA-BINDING DOMAIN-CONTAINING PROTEIN 5"/>
    <property type="match status" value="1"/>
</dbReference>
<sequence>MLFLCLIVICLYLNEFTLAFTPTNTVWGHSAVFADSRIYITGGIIPKNPIGFEGSTRSKEFYYLDVEKPFGVGTGDKLPWVDLNSEAQILPEHAWSAFSNCGQDDTLILFPGEYNDPNLEDPTVYTYKLSLRQWNSFTTANPPSLNYHSQTQTVCDVRTGTMYIFGGIRPKPDTTNKFMNILDTSTLVWQNISIDFARFDHTGTLLPNGNIIYIGGSLPDGKGFAEMSELLLYNTNNNTWTSMNAIGNPPTPRAYHSAVLTQDGRIIVYGGLTKEGGPAKDDLVILDTSQADYTWSKAYVSTNSPLSRYYHTATLVGYYMIVAFGKNDIKLPLPTSNEVFILDTHDKSNYKWITEFDPDLNIYKNLNKNLSTQTKNLTIGIIVLSIVLALIGASFLIYFYRKRRLSRPDMLVPSSQDLSPSQDVLSSQEAN</sequence>
<accession>A0A2I1H055</accession>
<feature type="signal peptide" evidence="5">
    <location>
        <begin position="1"/>
        <end position="19"/>
    </location>
</feature>
<keyword evidence="4" id="KW-0812">Transmembrane</keyword>
<dbReference type="PANTHER" id="PTHR46093:SF18">
    <property type="entry name" value="FIBRONECTIN TYPE-III DOMAIN-CONTAINING PROTEIN"/>
    <property type="match status" value="1"/>
</dbReference>
<keyword evidence="4" id="KW-0472">Membrane</keyword>
<dbReference type="AlphaFoldDB" id="A0A2I1H055"/>
<comment type="caution">
    <text evidence="6">The sequence shown here is derived from an EMBL/GenBank/DDBJ whole genome shotgun (WGS) entry which is preliminary data.</text>
</comment>
<dbReference type="Proteomes" id="UP000234323">
    <property type="component" value="Unassembled WGS sequence"/>
</dbReference>
<dbReference type="SUPFAM" id="SSF117281">
    <property type="entry name" value="Kelch motif"/>
    <property type="match status" value="1"/>
</dbReference>
<dbReference type="Pfam" id="PF24681">
    <property type="entry name" value="Kelch_KLHDC2_KLHL20_DRC7"/>
    <property type="match status" value="1"/>
</dbReference>
<keyword evidence="5" id="KW-0732">Signal</keyword>
<dbReference type="VEuPathDB" id="FungiDB:RhiirA1_530761"/>
<keyword evidence="2" id="KW-0677">Repeat</keyword>
<dbReference type="Gene3D" id="2.120.10.80">
    <property type="entry name" value="Kelch-type beta propeller"/>
    <property type="match status" value="2"/>
</dbReference>
<proteinExistence type="predicted"/>
<organism evidence="6 7">
    <name type="scientific">Rhizophagus irregularis</name>
    <dbReference type="NCBI Taxonomy" id="588596"/>
    <lineage>
        <taxon>Eukaryota</taxon>
        <taxon>Fungi</taxon>
        <taxon>Fungi incertae sedis</taxon>
        <taxon>Mucoromycota</taxon>
        <taxon>Glomeromycotina</taxon>
        <taxon>Glomeromycetes</taxon>
        <taxon>Glomerales</taxon>
        <taxon>Glomeraceae</taxon>
        <taxon>Rhizophagus</taxon>
    </lineage>
</organism>
<dbReference type="InterPro" id="IPR015915">
    <property type="entry name" value="Kelch-typ_b-propeller"/>
</dbReference>
<keyword evidence="4" id="KW-1133">Transmembrane helix</keyword>
<gene>
    <name evidence="6" type="ORF">RhiirA4_408185</name>
</gene>
<evidence type="ECO:0000256" key="3">
    <source>
        <dbReference type="SAM" id="MobiDB-lite"/>
    </source>
</evidence>
<feature type="transmembrane region" description="Helical" evidence="4">
    <location>
        <begin position="377"/>
        <end position="400"/>
    </location>
</feature>
<evidence type="ECO:0000256" key="4">
    <source>
        <dbReference type="SAM" id="Phobius"/>
    </source>
</evidence>
<protein>
    <submittedName>
        <fullName evidence="6">Galactose oxidase</fullName>
    </submittedName>
</protein>
<keyword evidence="7" id="KW-1185">Reference proteome</keyword>
<evidence type="ECO:0000256" key="5">
    <source>
        <dbReference type="SAM" id="SignalP"/>
    </source>
</evidence>
<dbReference type="EMBL" id="LLXI01001173">
    <property type="protein sequence ID" value="PKY52273.1"/>
    <property type="molecule type" value="Genomic_DNA"/>
</dbReference>
<dbReference type="VEuPathDB" id="FungiDB:FUN_015034"/>
<name>A0A2I1H055_9GLOM</name>
<evidence type="ECO:0000256" key="1">
    <source>
        <dbReference type="ARBA" id="ARBA00022441"/>
    </source>
</evidence>
<feature type="region of interest" description="Disordered" evidence="3">
    <location>
        <begin position="412"/>
        <end position="431"/>
    </location>
</feature>
<evidence type="ECO:0000313" key="6">
    <source>
        <dbReference type="EMBL" id="PKY52273.1"/>
    </source>
</evidence>
<dbReference type="VEuPathDB" id="FungiDB:RhiirFUN_012222"/>
<keyword evidence="1" id="KW-0880">Kelch repeat</keyword>